<dbReference type="Proteomes" id="UP000479000">
    <property type="component" value="Unassembled WGS sequence"/>
</dbReference>
<gene>
    <name evidence="1" type="ORF">NTEN_LOCUS13186</name>
</gene>
<dbReference type="InterPro" id="IPR027417">
    <property type="entry name" value="P-loop_NTPase"/>
</dbReference>
<dbReference type="AlphaFoldDB" id="A0A6H5H2P1"/>
<reference evidence="1 2" key="1">
    <citation type="submission" date="2020-02" db="EMBL/GenBank/DDBJ databases">
        <authorList>
            <person name="Ferguson B K."/>
        </authorList>
    </citation>
    <scope>NUCLEOTIDE SEQUENCE [LARGE SCALE GENOMIC DNA]</scope>
</reference>
<dbReference type="EMBL" id="CADCXU010019840">
    <property type="protein sequence ID" value="CAB0007940.1"/>
    <property type="molecule type" value="Genomic_DNA"/>
</dbReference>
<dbReference type="OrthoDB" id="205623at2759"/>
<keyword evidence="2" id="KW-1185">Reference proteome</keyword>
<evidence type="ECO:0000313" key="1">
    <source>
        <dbReference type="EMBL" id="CAB0007940.1"/>
    </source>
</evidence>
<sequence>MKQSVARSHGATSASSTYLANQCSSIPQLMPVVLKLQISLVLLALFLTENSPLEAIRPVNPGACLLPPKYKEMGQRIYDMQVRPDDVWVVSYPRNLPILMGLSSNHINSAHRSIFGSFFYRNEPL</sequence>
<accession>A0A6H5H2P1</accession>
<name>A0A6H5H2P1_9HEMI</name>
<evidence type="ECO:0000313" key="2">
    <source>
        <dbReference type="Proteomes" id="UP000479000"/>
    </source>
</evidence>
<dbReference type="Gene3D" id="3.40.50.300">
    <property type="entry name" value="P-loop containing nucleotide triphosphate hydrolases"/>
    <property type="match status" value="1"/>
</dbReference>
<protein>
    <submittedName>
        <fullName evidence="1">Uncharacterized protein</fullName>
    </submittedName>
</protein>
<proteinExistence type="predicted"/>
<organism evidence="1 2">
    <name type="scientific">Nesidiocoris tenuis</name>
    <dbReference type="NCBI Taxonomy" id="355587"/>
    <lineage>
        <taxon>Eukaryota</taxon>
        <taxon>Metazoa</taxon>
        <taxon>Ecdysozoa</taxon>
        <taxon>Arthropoda</taxon>
        <taxon>Hexapoda</taxon>
        <taxon>Insecta</taxon>
        <taxon>Pterygota</taxon>
        <taxon>Neoptera</taxon>
        <taxon>Paraneoptera</taxon>
        <taxon>Hemiptera</taxon>
        <taxon>Heteroptera</taxon>
        <taxon>Panheteroptera</taxon>
        <taxon>Cimicomorpha</taxon>
        <taxon>Miridae</taxon>
        <taxon>Dicyphina</taxon>
        <taxon>Nesidiocoris</taxon>
    </lineage>
</organism>